<evidence type="ECO:0000256" key="3">
    <source>
        <dbReference type="ARBA" id="ARBA00022475"/>
    </source>
</evidence>
<keyword evidence="6" id="KW-0677">Repeat</keyword>
<gene>
    <name evidence="12" type="ORF">SAMN02745823_00549</name>
</gene>
<keyword evidence="2" id="KW-0813">Transport</keyword>
<dbReference type="OrthoDB" id="9771863at2"/>
<evidence type="ECO:0000259" key="11">
    <source>
        <dbReference type="PROSITE" id="PS50893"/>
    </source>
</evidence>
<dbReference type="Proteomes" id="UP000183995">
    <property type="component" value="Unassembled WGS sequence"/>
</dbReference>
<keyword evidence="10" id="KW-0472">Membrane</keyword>
<keyword evidence="5" id="KW-0762">Sugar transport</keyword>
<reference evidence="12 13" key="1">
    <citation type="submission" date="2016-11" db="EMBL/GenBank/DDBJ databases">
        <authorList>
            <person name="Jaros S."/>
            <person name="Januszkiewicz K."/>
            <person name="Wedrychowicz H."/>
        </authorList>
    </citation>
    <scope>NUCLEOTIDE SEQUENCE [LARGE SCALE GENOMIC DNA]</scope>
    <source>
        <strain evidence="12 13">DSM 10068</strain>
    </source>
</reference>
<proteinExistence type="predicted"/>
<dbReference type="CDD" id="cd03215">
    <property type="entry name" value="ABC_Carb_Monos_II"/>
    <property type="match status" value="1"/>
</dbReference>
<evidence type="ECO:0000256" key="2">
    <source>
        <dbReference type="ARBA" id="ARBA00022448"/>
    </source>
</evidence>
<dbReference type="RefSeq" id="WP_073076080.1">
    <property type="nucleotide sequence ID" value="NZ_FQXV01000001.1"/>
</dbReference>
<dbReference type="GO" id="GO:0005524">
    <property type="term" value="F:ATP binding"/>
    <property type="evidence" value="ECO:0007669"/>
    <property type="project" value="UniProtKB-KW"/>
</dbReference>
<dbReference type="EMBL" id="FQXV01000001">
    <property type="protein sequence ID" value="SHH63009.1"/>
    <property type="molecule type" value="Genomic_DNA"/>
</dbReference>
<feature type="domain" description="ABC transporter" evidence="11">
    <location>
        <begin position="249"/>
        <end position="496"/>
    </location>
</feature>
<dbReference type="STRING" id="1123282.SAMN02745823_00549"/>
<evidence type="ECO:0000313" key="13">
    <source>
        <dbReference type="Proteomes" id="UP000183995"/>
    </source>
</evidence>
<organism evidence="12 13">
    <name type="scientific">Sporobacter termitidis DSM 10068</name>
    <dbReference type="NCBI Taxonomy" id="1123282"/>
    <lineage>
        <taxon>Bacteria</taxon>
        <taxon>Bacillati</taxon>
        <taxon>Bacillota</taxon>
        <taxon>Clostridia</taxon>
        <taxon>Eubacteriales</taxon>
        <taxon>Oscillospiraceae</taxon>
        <taxon>Sporobacter</taxon>
    </lineage>
</organism>
<evidence type="ECO:0000256" key="8">
    <source>
        <dbReference type="ARBA" id="ARBA00022840"/>
    </source>
</evidence>
<dbReference type="InterPro" id="IPR027417">
    <property type="entry name" value="P-loop_NTPase"/>
</dbReference>
<dbReference type="SMART" id="SM00382">
    <property type="entry name" value="AAA"/>
    <property type="match status" value="2"/>
</dbReference>
<comment type="subcellular location">
    <subcellularLocation>
        <location evidence="1">Cell membrane</location>
        <topology evidence="1">Peripheral membrane protein</topology>
    </subcellularLocation>
</comment>
<evidence type="ECO:0000256" key="7">
    <source>
        <dbReference type="ARBA" id="ARBA00022741"/>
    </source>
</evidence>
<accession>A0A1M5UJ63</accession>
<keyword evidence="13" id="KW-1185">Reference proteome</keyword>
<dbReference type="SUPFAM" id="SSF52540">
    <property type="entry name" value="P-loop containing nucleoside triphosphate hydrolases"/>
    <property type="match status" value="2"/>
</dbReference>
<dbReference type="PROSITE" id="PS00211">
    <property type="entry name" value="ABC_TRANSPORTER_1"/>
    <property type="match status" value="1"/>
</dbReference>
<keyword evidence="9" id="KW-1278">Translocase</keyword>
<evidence type="ECO:0000256" key="6">
    <source>
        <dbReference type="ARBA" id="ARBA00022737"/>
    </source>
</evidence>
<keyword evidence="7" id="KW-0547">Nucleotide-binding</keyword>
<dbReference type="InterPro" id="IPR017871">
    <property type="entry name" value="ABC_transporter-like_CS"/>
</dbReference>
<evidence type="ECO:0000256" key="1">
    <source>
        <dbReference type="ARBA" id="ARBA00004202"/>
    </source>
</evidence>
<dbReference type="FunFam" id="3.40.50.300:FF:000127">
    <property type="entry name" value="Ribose import ATP-binding protein RbsA"/>
    <property type="match status" value="1"/>
</dbReference>
<dbReference type="GO" id="GO:0005886">
    <property type="term" value="C:plasma membrane"/>
    <property type="evidence" value="ECO:0007669"/>
    <property type="project" value="UniProtKB-SubCell"/>
</dbReference>
<dbReference type="InterPro" id="IPR003439">
    <property type="entry name" value="ABC_transporter-like_ATP-bd"/>
</dbReference>
<evidence type="ECO:0000256" key="9">
    <source>
        <dbReference type="ARBA" id="ARBA00022967"/>
    </source>
</evidence>
<dbReference type="PANTHER" id="PTHR43790">
    <property type="entry name" value="CARBOHYDRATE TRANSPORT ATP-BINDING PROTEIN MG119-RELATED"/>
    <property type="match status" value="1"/>
</dbReference>
<evidence type="ECO:0000256" key="5">
    <source>
        <dbReference type="ARBA" id="ARBA00022597"/>
    </source>
</evidence>
<dbReference type="GO" id="GO:0016887">
    <property type="term" value="F:ATP hydrolysis activity"/>
    <property type="evidence" value="ECO:0007669"/>
    <property type="project" value="InterPro"/>
</dbReference>
<dbReference type="PANTHER" id="PTHR43790:SF6">
    <property type="entry name" value="ARABINOSE IMPORT ATP-BINDING PROTEIN ARAG"/>
    <property type="match status" value="1"/>
</dbReference>
<dbReference type="Gene3D" id="3.40.50.300">
    <property type="entry name" value="P-loop containing nucleotide triphosphate hydrolases"/>
    <property type="match status" value="2"/>
</dbReference>
<keyword evidence="8 12" id="KW-0067">ATP-binding</keyword>
<name>A0A1M5UJ63_9FIRM</name>
<feature type="domain" description="ABC transporter" evidence="11">
    <location>
        <begin position="5"/>
        <end position="241"/>
    </location>
</feature>
<dbReference type="PROSITE" id="PS50893">
    <property type="entry name" value="ABC_TRANSPORTER_2"/>
    <property type="match status" value="2"/>
</dbReference>
<dbReference type="InterPro" id="IPR050107">
    <property type="entry name" value="ABC_carbohydrate_import_ATPase"/>
</dbReference>
<evidence type="ECO:0000256" key="4">
    <source>
        <dbReference type="ARBA" id="ARBA00022519"/>
    </source>
</evidence>
<evidence type="ECO:0000313" key="12">
    <source>
        <dbReference type="EMBL" id="SHH63009.1"/>
    </source>
</evidence>
<dbReference type="Pfam" id="PF00005">
    <property type="entry name" value="ABC_tran"/>
    <property type="match status" value="2"/>
</dbReference>
<sequence length="497" mass="54518">MEQYLEFNGIGKAFPGVQALKDISFRVSGGKVMALIGENGAGKSTLLKILSGDLKSDEGTVSLSGKKMDFNAPCEALDAGISVIYQERQLIPSVSVMENIFAGNLPKTKLGLYDKKELKKQAKALIDKFGLPIEPTATVGLLPVAYQQMVEIMKAYRRNSTVIAFDEPTAPLTDKEIDILFNLIAQLKEEGKVVLYVSHRMPEIFKVTDEIVVLKDGRLVKTLNTAETNEADLIKAMVGRDIGDTYSNLRRNDKYGDVLLEVNNLNTHVISDISFKLRRGEIVGFAGLVGSGRTEVARALFGADPVLSGEVKIEGKTVHFKAPKDAIDNGIALCPEDRKEQGLILWRSIKDNVCMPVLGKLKKGLFMDEKAKEELALDAVKKYSIKTTNIDKTVMELSGGNQQKVILGRWTSEKIVTKILILDEPTKGIDVGTKAEIYQMICDFAKQGIGVIFISSELTEVINVADTIIVMHNGHITGQIGRQEATEENVLAMAMLD</sequence>
<protein>
    <submittedName>
        <fullName evidence="12">L-arabinose transport system ATP-binding protein</fullName>
    </submittedName>
</protein>
<dbReference type="InterPro" id="IPR003593">
    <property type="entry name" value="AAA+_ATPase"/>
</dbReference>
<evidence type="ECO:0000256" key="10">
    <source>
        <dbReference type="ARBA" id="ARBA00023136"/>
    </source>
</evidence>
<dbReference type="CDD" id="cd03216">
    <property type="entry name" value="ABC_Carb_Monos_I"/>
    <property type="match status" value="1"/>
</dbReference>
<dbReference type="AlphaFoldDB" id="A0A1M5UJ63"/>
<keyword evidence="4" id="KW-0997">Cell inner membrane</keyword>
<keyword evidence="3" id="KW-1003">Cell membrane</keyword>